<keyword evidence="2" id="KW-1185">Reference proteome</keyword>
<dbReference type="EMBL" id="MU865433">
    <property type="protein sequence ID" value="KAK4223244.1"/>
    <property type="molecule type" value="Genomic_DNA"/>
</dbReference>
<proteinExistence type="predicted"/>
<dbReference type="Proteomes" id="UP001301958">
    <property type="component" value="Unassembled WGS sequence"/>
</dbReference>
<dbReference type="AlphaFoldDB" id="A0AAN7BH83"/>
<accession>A0AAN7BH83</accession>
<comment type="caution">
    <text evidence="1">The sequence shown here is derived from an EMBL/GenBank/DDBJ whole genome shotgun (WGS) entry which is preliminary data.</text>
</comment>
<protein>
    <recommendedName>
        <fullName evidence="3">Heterokaryon incompatibility domain-containing protein</fullName>
    </recommendedName>
</protein>
<reference evidence="1" key="2">
    <citation type="submission" date="2023-05" db="EMBL/GenBank/DDBJ databases">
        <authorList>
            <consortium name="Lawrence Berkeley National Laboratory"/>
            <person name="Steindorff A."/>
            <person name="Hensen N."/>
            <person name="Bonometti L."/>
            <person name="Westerberg I."/>
            <person name="Brannstrom I.O."/>
            <person name="Guillou S."/>
            <person name="Cros-Aarteil S."/>
            <person name="Calhoun S."/>
            <person name="Haridas S."/>
            <person name="Kuo A."/>
            <person name="Mondo S."/>
            <person name="Pangilinan J."/>
            <person name="Riley R."/>
            <person name="Labutti K."/>
            <person name="Andreopoulos B."/>
            <person name="Lipzen A."/>
            <person name="Chen C."/>
            <person name="Yanf M."/>
            <person name="Daum C."/>
            <person name="Ng V."/>
            <person name="Clum A."/>
            <person name="Ohm R."/>
            <person name="Martin F."/>
            <person name="Silar P."/>
            <person name="Natvig D."/>
            <person name="Lalanne C."/>
            <person name="Gautier V."/>
            <person name="Ament-Velasquez S.L."/>
            <person name="Kruys A."/>
            <person name="Hutchinson M.I."/>
            <person name="Powell A.J."/>
            <person name="Barry K."/>
            <person name="Miller A.N."/>
            <person name="Grigoriev I.V."/>
            <person name="Debuchy R."/>
            <person name="Gladieux P."/>
            <person name="Thoren M.H."/>
            <person name="Johannesson H."/>
        </authorList>
    </citation>
    <scope>NUCLEOTIDE SEQUENCE</scope>
    <source>
        <strain evidence="1">CBS 990.96</strain>
    </source>
</reference>
<evidence type="ECO:0008006" key="3">
    <source>
        <dbReference type="Google" id="ProtNLM"/>
    </source>
</evidence>
<gene>
    <name evidence="1" type="ORF">QBC38DRAFT_488031</name>
</gene>
<reference evidence="1" key="1">
    <citation type="journal article" date="2023" name="Mol. Phylogenet. Evol.">
        <title>Genome-scale phylogeny and comparative genomics of the fungal order Sordariales.</title>
        <authorList>
            <person name="Hensen N."/>
            <person name="Bonometti L."/>
            <person name="Westerberg I."/>
            <person name="Brannstrom I.O."/>
            <person name="Guillou S."/>
            <person name="Cros-Aarteil S."/>
            <person name="Calhoun S."/>
            <person name="Haridas S."/>
            <person name="Kuo A."/>
            <person name="Mondo S."/>
            <person name="Pangilinan J."/>
            <person name="Riley R."/>
            <person name="LaButti K."/>
            <person name="Andreopoulos B."/>
            <person name="Lipzen A."/>
            <person name="Chen C."/>
            <person name="Yan M."/>
            <person name="Daum C."/>
            <person name="Ng V."/>
            <person name="Clum A."/>
            <person name="Steindorff A."/>
            <person name="Ohm R.A."/>
            <person name="Martin F."/>
            <person name="Silar P."/>
            <person name="Natvig D.O."/>
            <person name="Lalanne C."/>
            <person name="Gautier V."/>
            <person name="Ament-Velasquez S.L."/>
            <person name="Kruys A."/>
            <person name="Hutchinson M.I."/>
            <person name="Powell A.J."/>
            <person name="Barry K."/>
            <person name="Miller A.N."/>
            <person name="Grigoriev I.V."/>
            <person name="Debuchy R."/>
            <person name="Gladieux P."/>
            <person name="Hiltunen Thoren M."/>
            <person name="Johannesson H."/>
        </authorList>
    </citation>
    <scope>NUCLEOTIDE SEQUENCE</scope>
    <source>
        <strain evidence="1">CBS 990.96</strain>
    </source>
</reference>
<evidence type="ECO:0000313" key="2">
    <source>
        <dbReference type="Proteomes" id="UP001301958"/>
    </source>
</evidence>
<sequence>MSNQPSHSITIESLQPIQHLCDGCKGVVSEARQLWSLPVDPTKDIERLVDQPLEPDKACIMCLLLDKIPLRGYGGNETVSIMTLDDETQSIMYLNQLVNDTKHLGGCDPVFVTRSNYSINHGFLILLKNLSRDAFTQQLTAGPKVNYQLITEWLDTCRSDPDHQDTCSTPSSDQPAILRLIDIADSNKVVPAPETVKYVALSYVWGGAQTGSFPQVVIDSIEVANTGTFGSINL</sequence>
<organism evidence="1 2">
    <name type="scientific">Podospora fimiseda</name>
    <dbReference type="NCBI Taxonomy" id="252190"/>
    <lineage>
        <taxon>Eukaryota</taxon>
        <taxon>Fungi</taxon>
        <taxon>Dikarya</taxon>
        <taxon>Ascomycota</taxon>
        <taxon>Pezizomycotina</taxon>
        <taxon>Sordariomycetes</taxon>
        <taxon>Sordariomycetidae</taxon>
        <taxon>Sordariales</taxon>
        <taxon>Podosporaceae</taxon>
        <taxon>Podospora</taxon>
    </lineage>
</organism>
<name>A0AAN7BH83_9PEZI</name>
<evidence type="ECO:0000313" key="1">
    <source>
        <dbReference type="EMBL" id="KAK4223244.1"/>
    </source>
</evidence>